<evidence type="ECO:0000259" key="6">
    <source>
        <dbReference type="PROSITE" id="PS50003"/>
    </source>
</evidence>
<dbReference type="PANTHER" id="PTHR21630:SF10">
    <property type="entry name" value="VENTRICULAR ZONE-EXPRESSED PH DOMAIN-CONTAINING PROTEIN HOMOLOG 1"/>
    <property type="match status" value="1"/>
</dbReference>
<dbReference type="SUPFAM" id="SSF48371">
    <property type="entry name" value="ARM repeat"/>
    <property type="match status" value="1"/>
</dbReference>
<name>D3B2T2_HETP5</name>
<sequence>MTSTEEIISLYKNDKNQLYNSSTITTILDYIEKVPISTTSDSSKGDAVITLVNILCEVVKDNVDLVIPLLKQYYGCILYLLKETSGTVQTPPAIPSSPNRSSVLSGSPNPSNMIEVANATVYTMFGTISFLFPTNNTLLSQSIPFVLEIGKQNAQIQSIVFSSLSSEAINQASVLAPYVNDLIKYSSKYPNYLSILSGLIQYNPKDFENNLGFLITEFEDKSESKASVLSIFSEVAKHNPYSIIPYIVQLKSCLQQQSLCTLYGIILKSVVSKYPSAITPIFSDILESISNITSSKYSLVQIIGMCGPEKTEQSLEYLFQLLNNQNNLPPDTIVSILKGMKSIQKTSPNLFNNPQLFSKYLQSNNYTEFITTLAQDLIDQIKESSTTTTKKQSYCRPLSDSLLESIDNQRPQVAKELESISQYDAIRDHLLTKYQLIFDVLQLIPIPSGTTGDMLFFKFGNDRIELPVSSHLDFWKSIDFLQSIVRLDRFLEPNQQLSWDNQSDQSIIRSPIPSSDTIKQVYNNLNQIFEQHLNNNSNNSNNNVSSNLANTISNNNNNESIVTSSPNIETTTTTTTTTTSNNNMSSNNQPQNIIFEGYLDKQSKYLKRYDTLWFTLTVDHLSGNQAKKEKDSSPPVSPTSDDETSVRIPLTEILEIKEGERSTGHFTIKRVKDKGAADQLSELKSFYIVTPKRKYLMKAPTQQDQHNWIQKLKHQLQILNNPNDLINNNINNDNNNNTTTNNNNNNKKPNKKLNFKLSQYFGGKQKK</sequence>
<feature type="domain" description="PH" evidence="6">
    <location>
        <begin position="592"/>
        <end position="717"/>
    </location>
</feature>
<comment type="similarity">
    <text evidence="2">Belongs to the MELT/VEPH family.</text>
</comment>
<dbReference type="InterPro" id="IPR011993">
    <property type="entry name" value="PH-like_dom_sf"/>
</dbReference>
<evidence type="ECO:0000256" key="4">
    <source>
        <dbReference type="ARBA" id="ARBA00023136"/>
    </source>
</evidence>
<dbReference type="PANTHER" id="PTHR21630">
    <property type="entry name" value="VEPH-A/MELTED"/>
    <property type="match status" value="1"/>
</dbReference>
<organism evidence="7 8">
    <name type="scientific">Heterostelium pallidum (strain ATCC 26659 / Pp 5 / PN500)</name>
    <name type="common">Cellular slime mold</name>
    <name type="synonym">Polysphondylium pallidum</name>
    <dbReference type="NCBI Taxonomy" id="670386"/>
    <lineage>
        <taxon>Eukaryota</taxon>
        <taxon>Amoebozoa</taxon>
        <taxon>Evosea</taxon>
        <taxon>Eumycetozoa</taxon>
        <taxon>Dictyostelia</taxon>
        <taxon>Acytosteliales</taxon>
        <taxon>Acytosteliaceae</taxon>
        <taxon>Heterostelium</taxon>
    </lineage>
</organism>
<dbReference type="Gene3D" id="1.25.10.10">
    <property type="entry name" value="Leucine-rich Repeat Variant"/>
    <property type="match status" value="1"/>
</dbReference>
<dbReference type="GO" id="GO:0009966">
    <property type="term" value="P:regulation of signal transduction"/>
    <property type="evidence" value="ECO:0007669"/>
    <property type="project" value="TreeGrafter"/>
</dbReference>
<comment type="subcellular location">
    <subcellularLocation>
        <location evidence="1">Cell membrane</location>
        <topology evidence="1">Peripheral membrane protein</topology>
        <orientation evidence="1">Cytoplasmic side</orientation>
    </subcellularLocation>
</comment>
<feature type="region of interest" description="Disordered" evidence="5">
    <location>
        <begin position="533"/>
        <end position="590"/>
    </location>
</feature>
<gene>
    <name evidence="7" type="ORF">PPL_02696</name>
</gene>
<evidence type="ECO:0000313" key="7">
    <source>
        <dbReference type="EMBL" id="EFA83630.1"/>
    </source>
</evidence>
<dbReference type="SMART" id="SM00233">
    <property type="entry name" value="PH"/>
    <property type="match status" value="1"/>
</dbReference>
<dbReference type="Proteomes" id="UP000001396">
    <property type="component" value="Unassembled WGS sequence"/>
</dbReference>
<dbReference type="GeneID" id="31358219"/>
<reference evidence="7 8" key="1">
    <citation type="journal article" date="2011" name="Genome Res.">
        <title>Phylogeny-wide analysis of social amoeba genomes highlights ancient origins for complex intercellular communication.</title>
        <authorList>
            <person name="Heidel A.J."/>
            <person name="Lawal H.M."/>
            <person name="Felder M."/>
            <person name="Schilde C."/>
            <person name="Helps N.R."/>
            <person name="Tunggal B."/>
            <person name="Rivero F."/>
            <person name="John U."/>
            <person name="Schleicher M."/>
            <person name="Eichinger L."/>
            <person name="Platzer M."/>
            <person name="Noegel A.A."/>
            <person name="Schaap P."/>
            <person name="Gloeckner G."/>
        </authorList>
    </citation>
    <scope>NUCLEOTIDE SEQUENCE [LARGE SCALE GENOMIC DNA]</scope>
    <source>
        <strain evidence="8">ATCC 26659 / Pp 5 / PN500</strain>
    </source>
</reference>
<dbReference type="SUPFAM" id="SSF50729">
    <property type="entry name" value="PH domain-like"/>
    <property type="match status" value="1"/>
</dbReference>
<accession>D3B2T2</accession>
<keyword evidence="3" id="KW-1003">Cell membrane</keyword>
<evidence type="ECO:0000256" key="5">
    <source>
        <dbReference type="SAM" id="MobiDB-lite"/>
    </source>
</evidence>
<evidence type="ECO:0000256" key="2">
    <source>
        <dbReference type="ARBA" id="ARBA00010187"/>
    </source>
</evidence>
<keyword evidence="4" id="KW-0472">Membrane</keyword>
<evidence type="ECO:0000256" key="3">
    <source>
        <dbReference type="ARBA" id="ARBA00022475"/>
    </source>
</evidence>
<dbReference type="InParanoid" id="D3B2T2"/>
<dbReference type="AlphaFoldDB" id="D3B2T2"/>
<dbReference type="InterPro" id="IPR011989">
    <property type="entry name" value="ARM-like"/>
</dbReference>
<dbReference type="InterPro" id="IPR001849">
    <property type="entry name" value="PH_domain"/>
</dbReference>
<evidence type="ECO:0000256" key="1">
    <source>
        <dbReference type="ARBA" id="ARBA00004413"/>
    </source>
</evidence>
<dbReference type="InterPro" id="IPR039888">
    <property type="entry name" value="Melted-like"/>
</dbReference>
<dbReference type="PROSITE" id="PS50003">
    <property type="entry name" value="PH_DOMAIN"/>
    <property type="match status" value="1"/>
</dbReference>
<protein>
    <recommendedName>
        <fullName evidence="6">PH domain-containing protein</fullName>
    </recommendedName>
</protein>
<dbReference type="RefSeq" id="XP_020435747.1">
    <property type="nucleotide sequence ID" value="XM_020573675.1"/>
</dbReference>
<feature type="compositionally biased region" description="Low complexity" evidence="5">
    <location>
        <begin position="727"/>
        <end position="747"/>
    </location>
</feature>
<dbReference type="GO" id="GO:0010314">
    <property type="term" value="F:phosphatidylinositol-5-phosphate binding"/>
    <property type="evidence" value="ECO:0007669"/>
    <property type="project" value="TreeGrafter"/>
</dbReference>
<proteinExistence type="inferred from homology"/>
<dbReference type="InterPro" id="IPR016024">
    <property type="entry name" value="ARM-type_fold"/>
</dbReference>
<feature type="compositionally biased region" description="Low complexity" evidence="5">
    <location>
        <begin position="534"/>
        <end position="588"/>
    </location>
</feature>
<feature type="region of interest" description="Disordered" evidence="5">
    <location>
        <begin position="727"/>
        <end position="751"/>
    </location>
</feature>
<evidence type="ECO:0000313" key="8">
    <source>
        <dbReference type="Proteomes" id="UP000001396"/>
    </source>
</evidence>
<keyword evidence="8" id="KW-1185">Reference proteome</keyword>
<dbReference type="Pfam" id="PF00169">
    <property type="entry name" value="PH"/>
    <property type="match status" value="1"/>
</dbReference>
<dbReference type="Gene3D" id="2.30.29.30">
    <property type="entry name" value="Pleckstrin-homology domain (PH domain)/Phosphotyrosine-binding domain (PTB)"/>
    <property type="match status" value="1"/>
</dbReference>
<feature type="region of interest" description="Disordered" evidence="5">
    <location>
        <begin position="623"/>
        <end position="645"/>
    </location>
</feature>
<dbReference type="GO" id="GO:0005886">
    <property type="term" value="C:plasma membrane"/>
    <property type="evidence" value="ECO:0007669"/>
    <property type="project" value="UniProtKB-SubCell"/>
</dbReference>
<comment type="caution">
    <text evidence="7">The sequence shown here is derived from an EMBL/GenBank/DDBJ whole genome shotgun (WGS) entry which is preliminary data.</text>
</comment>
<dbReference type="EMBL" id="ADBJ01000010">
    <property type="protein sequence ID" value="EFA83630.1"/>
    <property type="molecule type" value="Genomic_DNA"/>
</dbReference>